<keyword evidence="4 5" id="KW-0472">Membrane</keyword>
<feature type="domain" description="DEP" evidence="6">
    <location>
        <begin position="890"/>
        <end position="957"/>
    </location>
</feature>
<dbReference type="Pfam" id="PF00610">
    <property type="entry name" value="DEP"/>
    <property type="match status" value="1"/>
</dbReference>
<dbReference type="PANTHER" id="PTHR22829:SF5">
    <property type="entry name" value="INTEGRAL MEMBRANE PROTEIN GPR155"/>
    <property type="match status" value="1"/>
</dbReference>
<dbReference type="GO" id="GO:0030514">
    <property type="term" value="P:negative regulation of BMP signaling pathway"/>
    <property type="evidence" value="ECO:0007669"/>
    <property type="project" value="TreeGrafter"/>
</dbReference>
<evidence type="ECO:0000256" key="3">
    <source>
        <dbReference type="ARBA" id="ARBA00022989"/>
    </source>
</evidence>
<reference evidence="8" key="1">
    <citation type="submission" date="2013-03" db="EMBL/GenBank/DDBJ databases">
        <title>The Genome Sequence of Anopheles minimus MINIMUS1.</title>
        <authorList>
            <consortium name="The Broad Institute Genomics Platform"/>
            <person name="Neafsey D.E."/>
            <person name="Walton C."/>
            <person name="Walker B."/>
            <person name="Young S.K."/>
            <person name="Zeng Q."/>
            <person name="Gargeya S."/>
            <person name="Fitzgerald M."/>
            <person name="Haas B."/>
            <person name="Abouelleil A."/>
            <person name="Allen A.W."/>
            <person name="Alvarado L."/>
            <person name="Arachchi H.M."/>
            <person name="Berlin A.M."/>
            <person name="Chapman S.B."/>
            <person name="Gainer-Dewar J."/>
            <person name="Goldberg J."/>
            <person name="Griggs A."/>
            <person name="Gujja S."/>
            <person name="Hansen M."/>
            <person name="Howarth C."/>
            <person name="Imamovic A."/>
            <person name="Ireland A."/>
            <person name="Larimer J."/>
            <person name="McCowan C."/>
            <person name="Murphy C."/>
            <person name="Pearson M."/>
            <person name="Poon T.W."/>
            <person name="Priest M."/>
            <person name="Roberts A."/>
            <person name="Saif S."/>
            <person name="Shea T."/>
            <person name="Sisk P."/>
            <person name="Sykes S."/>
            <person name="Wortman J."/>
            <person name="Nusbaum C."/>
            <person name="Birren B."/>
        </authorList>
    </citation>
    <scope>NUCLEOTIDE SEQUENCE [LARGE SCALE GENOMIC DNA]</scope>
    <source>
        <strain evidence="8">MINIMUS1</strain>
    </source>
</reference>
<dbReference type="InterPro" id="IPR004776">
    <property type="entry name" value="Mem_transp_PIN-like"/>
</dbReference>
<dbReference type="GO" id="GO:0055085">
    <property type="term" value="P:transmembrane transport"/>
    <property type="evidence" value="ECO:0007669"/>
    <property type="project" value="InterPro"/>
</dbReference>
<feature type="transmembrane region" description="Helical" evidence="5">
    <location>
        <begin position="781"/>
        <end position="802"/>
    </location>
</feature>
<keyword evidence="2 5" id="KW-0812">Transmembrane</keyword>
<feature type="transmembrane region" description="Helical" evidence="5">
    <location>
        <begin position="298"/>
        <end position="321"/>
    </location>
</feature>
<feature type="transmembrane region" description="Helical" evidence="5">
    <location>
        <begin position="372"/>
        <end position="392"/>
    </location>
</feature>
<keyword evidence="3 5" id="KW-1133">Transmembrane helix</keyword>
<feature type="transmembrane region" description="Helical" evidence="5">
    <location>
        <begin position="333"/>
        <end position="352"/>
    </location>
</feature>
<name>A0A182WHX3_9DIPT</name>
<proteinExistence type="predicted"/>
<dbReference type="AlphaFoldDB" id="A0A182WHX3"/>
<feature type="transmembrane region" description="Helical" evidence="5">
    <location>
        <begin position="121"/>
        <end position="139"/>
    </location>
</feature>
<dbReference type="CDD" id="cd04443">
    <property type="entry name" value="DEP_GPR155"/>
    <property type="match status" value="1"/>
</dbReference>
<dbReference type="Pfam" id="PF03547">
    <property type="entry name" value="Mem_trans"/>
    <property type="match status" value="1"/>
</dbReference>
<feature type="transmembrane region" description="Helical" evidence="5">
    <location>
        <begin position="506"/>
        <end position="530"/>
    </location>
</feature>
<feature type="transmembrane region" description="Helical" evidence="5">
    <location>
        <begin position="265"/>
        <end position="292"/>
    </location>
</feature>
<feature type="transmembrane region" description="Helical" evidence="5">
    <location>
        <begin position="822"/>
        <end position="841"/>
    </location>
</feature>
<dbReference type="PROSITE" id="PS50186">
    <property type="entry name" value="DEP"/>
    <property type="match status" value="1"/>
</dbReference>
<evidence type="ECO:0000313" key="7">
    <source>
        <dbReference type="EnsemblMetazoa" id="AMIN009977-PA"/>
    </source>
</evidence>
<dbReference type="InterPro" id="IPR036390">
    <property type="entry name" value="WH_DNA-bd_sf"/>
</dbReference>
<dbReference type="InterPro" id="IPR036388">
    <property type="entry name" value="WH-like_DNA-bd_sf"/>
</dbReference>
<organism evidence="7 8">
    <name type="scientific">Anopheles minimus</name>
    <dbReference type="NCBI Taxonomy" id="112268"/>
    <lineage>
        <taxon>Eukaryota</taxon>
        <taxon>Metazoa</taxon>
        <taxon>Ecdysozoa</taxon>
        <taxon>Arthropoda</taxon>
        <taxon>Hexapoda</taxon>
        <taxon>Insecta</taxon>
        <taxon>Pterygota</taxon>
        <taxon>Neoptera</taxon>
        <taxon>Endopterygota</taxon>
        <taxon>Diptera</taxon>
        <taxon>Nematocera</taxon>
        <taxon>Culicoidea</taxon>
        <taxon>Culicidae</taxon>
        <taxon>Anophelinae</taxon>
        <taxon>Anopheles</taxon>
    </lineage>
</organism>
<comment type="subcellular location">
    <subcellularLocation>
        <location evidence="1">Membrane</location>
        <topology evidence="1">Multi-pass membrane protein</topology>
    </subcellularLocation>
</comment>
<evidence type="ECO:0000256" key="1">
    <source>
        <dbReference type="ARBA" id="ARBA00004141"/>
    </source>
</evidence>
<dbReference type="GO" id="GO:0016020">
    <property type="term" value="C:membrane"/>
    <property type="evidence" value="ECO:0007669"/>
    <property type="project" value="UniProtKB-SubCell"/>
</dbReference>
<sequence>MDYHYSAATSNNVSLLATMAQAMRHLNATLTIVRNGSSGSAQQYHHPPVAATIVGLLETVPFRNDTVGGGFINLQDDTDDDGTPTISMDNLYPALIQCFAIIICGYLAGRLNIISNFEAKGLNTFVGTFALPSVIFLSLAELNWSTVNWNFLLSILIAKTIVFLSVAIISLLVARPVNYGRAGLLAIFCTQSNDFAIGYPIVSALYSKIHPEYASYIYLLAPISLAILNPIGYTSTNVEANPPPSTCPELAAQNRRKILKGKALVVIKTVESIFFNPILLMTLLGVIGGQIFPNGLPVYLSSVLRSLGNSFSATALFLLGLRMVGKASTLQGPGLILPGILILVKLLVFPLVTRQTVNIMNAGANFSETTDLSTFGFLYGTFPAAPGVFVIASQYNRDVDLIASSMVASTFISAPLMFISAKMITITNLTPADYLNELDKFSFDISIVAIIAGVWTLLLFALTRKVKRMPHRITCCLLVSQLICNVGVILWSTLEQNSRWKMYLQFYFFTIGCYSSRLWTAFLAITILFLQCRSLCFVLKLWPVFIAAAWGLPTLIVSLLLFLDSKNILPTEKRNPSFQYGNAQAAIAVFLLVMCFIVTVGCLILHQRFKKRHERYLTLSREVSSPDTDTSLMTTSSVVNLLTGGGNSTVHQRRRHSVTSSDDEILPAAVSGCETGAAGNGGCGDGNGGGGCCSSSSATIRTVVDIEDLAIGASINNDVNEAGSPTIQSNGMCSAQFNCPTAGKQQCQSLIDRYREQASDGLEPVEYDKTGDQQQILRHMVLLILLLCSMFVGLSLSVWTLIMEGMSGIYVELTFLDAFLNFGQSIIVLAVFVTDTGELLLPMMKFWRKVWYGANLLQLPIWSDLSTETRHICDQFTTHHLEICRKAIAKDIRWRIKVYRRVFYGSVFVDWLLEVGLAKDRTDATHYARRLIDGRVLRHINNVYHFHDRNLLYTFCERFFFFSALLHNVCWNGQVDTAGSVLFLAVVALFVVLAYGQTGCVRDDTDGQPLCNAQEMTTRLWRNNRDPTAYSVLFLAVVALFVVLAYGQTGCVRDDTDGQPLCNAQEMTTRLWRNNWDPTAYWECETANQPAAPRRCPTEGMFSTATLTCINWFDWQWTPTCKPPSRQEAPSRVIDNMKAVLFLAVVALFVALTYGQNGCVRDDTDGQPLCNAQEMTTRLWRNNWDPTAYWECETANQPAAARRCPTEGMFNTATLTCINWLDWEWTPTCKPPSRV</sequence>
<feature type="transmembrane region" description="Helical" evidence="5">
    <location>
        <begin position="977"/>
        <end position="996"/>
    </location>
</feature>
<reference evidence="7" key="2">
    <citation type="submission" date="2020-05" db="UniProtKB">
        <authorList>
            <consortium name="EnsemblMetazoa"/>
        </authorList>
    </citation>
    <scope>IDENTIFICATION</scope>
    <source>
        <strain evidence="7">MINIMUS1</strain>
    </source>
</reference>
<dbReference type="SUPFAM" id="SSF46785">
    <property type="entry name" value="Winged helix' DNA-binding domain"/>
    <property type="match status" value="1"/>
</dbReference>
<evidence type="ECO:0000313" key="8">
    <source>
        <dbReference type="Proteomes" id="UP000075920"/>
    </source>
</evidence>
<dbReference type="Proteomes" id="UP000075920">
    <property type="component" value="Unassembled WGS sequence"/>
</dbReference>
<feature type="transmembrane region" description="Helical" evidence="5">
    <location>
        <begin position="474"/>
        <end position="494"/>
    </location>
</feature>
<feature type="transmembrane region" description="Helical" evidence="5">
    <location>
        <begin position="1028"/>
        <end position="1046"/>
    </location>
</feature>
<dbReference type="Gene3D" id="1.20.1070.10">
    <property type="entry name" value="Rhodopsin 7-helix transmembrane proteins"/>
    <property type="match status" value="1"/>
</dbReference>
<feature type="transmembrane region" description="Helical" evidence="5">
    <location>
        <begin position="399"/>
        <end position="421"/>
    </location>
</feature>
<dbReference type="Gene3D" id="1.10.10.10">
    <property type="entry name" value="Winged helix-like DNA-binding domain superfamily/Winged helix DNA-binding domain"/>
    <property type="match status" value="1"/>
</dbReference>
<feature type="transmembrane region" description="Helical" evidence="5">
    <location>
        <begin position="542"/>
        <end position="563"/>
    </location>
</feature>
<feature type="transmembrane region" description="Helical" evidence="5">
    <location>
        <begin position="91"/>
        <end position="109"/>
    </location>
</feature>
<dbReference type="InterPro" id="IPR037368">
    <property type="entry name" value="GPR155_DEP"/>
</dbReference>
<dbReference type="EnsemblMetazoa" id="AMIN009977-RA">
    <property type="protein sequence ID" value="AMIN009977-PA"/>
    <property type="gene ID" value="AMIN009977"/>
</dbReference>
<dbReference type="VEuPathDB" id="VectorBase:AMIN009977"/>
<dbReference type="GO" id="GO:0035556">
    <property type="term" value="P:intracellular signal transduction"/>
    <property type="evidence" value="ECO:0007669"/>
    <property type="project" value="InterPro"/>
</dbReference>
<feature type="transmembrane region" description="Helical" evidence="5">
    <location>
        <begin position="441"/>
        <end position="462"/>
    </location>
</feature>
<keyword evidence="8" id="KW-1185">Reference proteome</keyword>
<dbReference type="SMART" id="SM00049">
    <property type="entry name" value="DEP"/>
    <property type="match status" value="1"/>
</dbReference>
<accession>A0A182WHX3</accession>
<protein>
    <recommendedName>
        <fullName evidence="6">DEP domain-containing protein</fullName>
    </recommendedName>
</protein>
<evidence type="ECO:0000259" key="6">
    <source>
        <dbReference type="PROSITE" id="PS50186"/>
    </source>
</evidence>
<evidence type="ECO:0000256" key="5">
    <source>
        <dbReference type="SAM" id="Phobius"/>
    </source>
</evidence>
<feature type="transmembrane region" description="Helical" evidence="5">
    <location>
        <begin position="583"/>
        <end position="605"/>
    </location>
</feature>
<evidence type="ECO:0000256" key="2">
    <source>
        <dbReference type="ARBA" id="ARBA00022692"/>
    </source>
</evidence>
<feature type="transmembrane region" description="Helical" evidence="5">
    <location>
        <begin position="151"/>
        <end position="174"/>
    </location>
</feature>
<feature type="transmembrane region" description="Helical" evidence="5">
    <location>
        <begin position="1139"/>
        <end position="1155"/>
    </location>
</feature>
<dbReference type="InterPro" id="IPR000591">
    <property type="entry name" value="DEP_dom"/>
</dbReference>
<dbReference type="PANTHER" id="PTHR22829">
    <property type="entry name" value="DEP DOMAIN PROTEIN"/>
    <property type="match status" value="1"/>
</dbReference>
<dbReference type="InterPro" id="IPR051832">
    <property type="entry name" value="mTOR-Rac_regulators"/>
</dbReference>
<evidence type="ECO:0000256" key="4">
    <source>
        <dbReference type="ARBA" id="ARBA00023136"/>
    </source>
</evidence>